<protein>
    <submittedName>
        <fullName evidence="1">Uncharacterized protein</fullName>
    </submittedName>
</protein>
<evidence type="ECO:0000313" key="2">
    <source>
        <dbReference type="Proteomes" id="UP000578112"/>
    </source>
</evidence>
<gene>
    <name evidence="1" type="ORF">BJ971_001104</name>
</gene>
<proteinExistence type="predicted"/>
<accession>A0A7W7HTQ9</accession>
<dbReference type="EMBL" id="JACHNH010000001">
    <property type="protein sequence ID" value="MBB4760548.1"/>
    <property type="molecule type" value="Genomic_DNA"/>
</dbReference>
<dbReference type="AlphaFoldDB" id="A0A7W7HTQ9"/>
<organism evidence="1 2">
    <name type="scientific">Actinoplanes digitatis</name>
    <dbReference type="NCBI Taxonomy" id="1868"/>
    <lineage>
        <taxon>Bacteria</taxon>
        <taxon>Bacillati</taxon>
        <taxon>Actinomycetota</taxon>
        <taxon>Actinomycetes</taxon>
        <taxon>Micromonosporales</taxon>
        <taxon>Micromonosporaceae</taxon>
        <taxon>Actinoplanes</taxon>
    </lineage>
</organism>
<reference evidence="1 2" key="1">
    <citation type="submission" date="2020-08" db="EMBL/GenBank/DDBJ databases">
        <title>Sequencing the genomes of 1000 actinobacteria strains.</title>
        <authorList>
            <person name="Klenk H.-P."/>
        </authorList>
    </citation>
    <scope>NUCLEOTIDE SEQUENCE [LARGE SCALE GENOMIC DNA]</scope>
    <source>
        <strain evidence="1 2">DSM 43149</strain>
    </source>
</reference>
<keyword evidence="2" id="KW-1185">Reference proteome</keyword>
<dbReference type="RefSeq" id="WP_203709570.1">
    <property type="nucleotide sequence ID" value="NZ_BOMK01000058.1"/>
</dbReference>
<comment type="caution">
    <text evidence="1">The sequence shown here is derived from an EMBL/GenBank/DDBJ whole genome shotgun (WGS) entry which is preliminary data.</text>
</comment>
<dbReference type="Proteomes" id="UP000578112">
    <property type="component" value="Unassembled WGS sequence"/>
</dbReference>
<evidence type="ECO:0000313" key="1">
    <source>
        <dbReference type="EMBL" id="MBB4760548.1"/>
    </source>
</evidence>
<sequence>MPITLMSIAVVLVLCVGGSTAVYLAGRNAAKDLGGALATPTPTTTTEAPTITVVEPKTLGSRPKLTDPKFLAVGEQLREGPANVPGATQRIGALYGTVAKRDIVIVAAAAAPLEDPQREFETAFADGIKELKLTGVTRADPGTLGGVARCGKGEADGDRLIMCGWADEGSIGWVIWYFTSLSKAKGEFPKIRAEVEKKSN</sequence>
<name>A0A7W7HTQ9_9ACTN</name>